<keyword evidence="4" id="KW-1185">Reference proteome</keyword>
<accession>A0A4Z0FWW3</accession>
<comment type="caution">
    <text evidence="3">The sequence shown here is derived from an EMBL/GenBank/DDBJ whole genome shotgun (WGS) entry which is preliminary data.</text>
</comment>
<evidence type="ECO:0000256" key="1">
    <source>
        <dbReference type="SAM" id="MobiDB-lite"/>
    </source>
</evidence>
<dbReference type="PANTHER" id="PTHR40763">
    <property type="entry name" value="MEMBRANE PROTEIN-RELATED"/>
    <property type="match status" value="1"/>
</dbReference>
<evidence type="ECO:0000313" key="4">
    <source>
        <dbReference type="Proteomes" id="UP000297948"/>
    </source>
</evidence>
<sequence length="228" mass="25440">MRASDAERERVADALRDGVAEGRLTMEEFEERLDAAYRARTHRELEPLVRDLPVPTGTVPGRAVERSGWSARIGHQPTSKTGIAVMGGFLRGGNWAVARRFTALALCGGGQLDLREARFEDRDVVIRCFAVMGGVEVVVPMGAEVYVNGVGILGGFDDKGAGEGTPGAPRITITGLALWGGVSVERKEPKAELRRRREERRMERYRRREERRLRHRERHGRRELDGGK</sequence>
<gene>
    <name evidence="3" type="ORF">E4099_30105</name>
</gene>
<dbReference type="EMBL" id="SRID01000510">
    <property type="protein sequence ID" value="TGA87263.1"/>
    <property type="molecule type" value="Genomic_DNA"/>
</dbReference>
<dbReference type="InterPro" id="IPR012551">
    <property type="entry name" value="DUF1707_SHOCT-like"/>
</dbReference>
<dbReference type="Proteomes" id="UP000297948">
    <property type="component" value="Unassembled WGS sequence"/>
</dbReference>
<dbReference type="Pfam" id="PF08044">
    <property type="entry name" value="DUF1707"/>
    <property type="match status" value="1"/>
</dbReference>
<proteinExistence type="predicted"/>
<reference evidence="3 4" key="1">
    <citation type="submission" date="2019-03" db="EMBL/GenBank/DDBJ databases">
        <authorList>
            <person name="Gonzalez-Pimentel J.L."/>
        </authorList>
    </citation>
    <scope>NUCLEOTIDE SEQUENCE [LARGE SCALE GENOMIC DNA]</scope>
    <source>
        <strain evidence="3 4">JCM 31289</strain>
    </source>
</reference>
<feature type="compositionally biased region" description="Basic and acidic residues" evidence="1">
    <location>
        <begin position="190"/>
        <end position="212"/>
    </location>
</feature>
<feature type="region of interest" description="Disordered" evidence="1">
    <location>
        <begin position="190"/>
        <end position="228"/>
    </location>
</feature>
<evidence type="ECO:0000259" key="2">
    <source>
        <dbReference type="Pfam" id="PF08044"/>
    </source>
</evidence>
<feature type="domain" description="DUF1707" evidence="2">
    <location>
        <begin position="1"/>
        <end position="53"/>
    </location>
</feature>
<dbReference type="PANTHER" id="PTHR40763:SF4">
    <property type="entry name" value="DUF1707 DOMAIN-CONTAINING PROTEIN"/>
    <property type="match status" value="1"/>
</dbReference>
<dbReference type="OrthoDB" id="3625082at2"/>
<organism evidence="3 4">
    <name type="scientific">Streptomyces palmae</name>
    <dbReference type="NCBI Taxonomy" id="1701085"/>
    <lineage>
        <taxon>Bacteria</taxon>
        <taxon>Bacillati</taxon>
        <taxon>Actinomycetota</taxon>
        <taxon>Actinomycetes</taxon>
        <taxon>Kitasatosporales</taxon>
        <taxon>Streptomycetaceae</taxon>
        <taxon>Streptomyces</taxon>
    </lineage>
</organism>
<evidence type="ECO:0000313" key="3">
    <source>
        <dbReference type="EMBL" id="TGA87263.1"/>
    </source>
</evidence>
<dbReference type="AlphaFoldDB" id="A0A4Z0FWW3"/>
<name>A0A4Z0FWW3_9ACTN</name>
<protein>
    <submittedName>
        <fullName evidence="3">DUF1707 and DUF2154 domain-containing protein</fullName>
    </submittedName>
</protein>